<reference evidence="3 4" key="1">
    <citation type="journal article" date="2013" name="Science">
        <title>Genomic diversity and evolution of the head crest in the rock pigeon.</title>
        <authorList>
            <person name="Shapiro M.D."/>
            <person name="Kronenberg Z."/>
            <person name="Li C."/>
            <person name="Domyan E.T."/>
            <person name="Pan H."/>
            <person name="Campbell M."/>
            <person name="Tan H."/>
            <person name="Huff C.D."/>
            <person name="Hu H."/>
            <person name="Vickrey A.I."/>
            <person name="Nielsen S.C."/>
            <person name="Stringham S.A."/>
            <person name="Hu H."/>
            <person name="Willerslev E."/>
            <person name="Gilbert M.T."/>
            <person name="Yandell M."/>
            <person name="Zhang G."/>
            <person name="Wang J."/>
        </authorList>
    </citation>
    <scope>NUCLEOTIDE SEQUENCE [LARGE SCALE GENOMIC DNA]</scope>
    <source>
        <tissue evidence="3">Blood</tissue>
    </source>
</reference>
<feature type="compositionally biased region" description="Low complexity" evidence="2">
    <location>
        <begin position="196"/>
        <end position="209"/>
    </location>
</feature>
<feature type="coiled-coil region" evidence="1">
    <location>
        <begin position="6"/>
        <end position="72"/>
    </location>
</feature>
<dbReference type="InParanoid" id="A0A2I0LMU3"/>
<dbReference type="GO" id="GO:0007020">
    <property type="term" value="P:microtubule nucleation"/>
    <property type="evidence" value="ECO:0007669"/>
    <property type="project" value="TreeGrafter"/>
</dbReference>
<name>A0A2I0LMU3_COLLI</name>
<feature type="coiled-coil region" evidence="1">
    <location>
        <begin position="293"/>
        <end position="320"/>
    </location>
</feature>
<dbReference type="EMBL" id="AKCR02000183">
    <property type="protein sequence ID" value="PKK18765.1"/>
    <property type="molecule type" value="Genomic_DNA"/>
</dbReference>
<evidence type="ECO:0000313" key="3">
    <source>
        <dbReference type="EMBL" id="PKK18765.1"/>
    </source>
</evidence>
<dbReference type="InterPro" id="IPR042481">
    <property type="entry name" value="CCDC57"/>
</dbReference>
<keyword evidence="4" id="KW-1185">Reference proteome</keyword>
<protein>
    <submittedName>
        <fullName evidence="3">Coiled-coil domain containing 57</fullName>
    </submittedName>
</protein>
<accession>A0A2I0LMU3</accession>
<dbReference type="PANTHER" id="PTHR46725:SF1">
    <property type="entry name" value="COILED-COIL DOMAIN-CONTAINING PROTEIN 57"/>
    <property type="match status" value="1"/>
</dbReference>
<feature type="region of interest" description="Disordered" evidence="2">
    <location>
        <begin position="185"/>
        <end position="235"/>
    </location>
</feature>
<organism evidence="3 4">
    <name type="scientific">Columba livia</name>
    <name type="common">Rock dove</name>
    <dbReference type="NCBI Taxonomy" id="8932"/>
    <lineage>
        <taxon>Eukaryota</taxon>
        <taxon>Metazoa</taxon>
        <taxon>Chordata</taxon>
        <taxon>Craniata</taxon>
        <taxon>Vertebrata</taxon>
        <taxon>Euteleostomi</taxon>
        <taxon>Archelosauria</taxon>
        <taxon>Archosauria</taxon>
        <taxon>Dinosauria</taxon>
        <taxon>Saurischia</taxon>
        <taxon>Theropoda</taxon>
        <taxon>Coelurosauria</taxon>
        <taxon>Aves</taxon>
        <taxon>Neognathae</taxon>
        <taxon>Neoaves</taxon>
        <taxon>Columbimorphae</taxon>
        <taxon>Columbiformes</taxon>
        <taxon>Columbidae</taxon>
        <taxon>Columba</taxon>
    </lineage>
</organism>
<evidence type="ECO:0000313" key="4">
    <source>
        <dbReference type="Proteomes" id="UP000053872"/>
    </source>
</evidence>
<keyword evidence="1" id="KW-0175">Coiled coil</keyword>
<dbReference type="GO" id="GO:0060271">
    <property type="term" value="P:cilium assembly"/>
    <property type="evidence" value="ECO:0007669"/>
    <property type="project" value="TreeGrafter"/>
</dbReference>
<comment type="caution">
    <text evidence="3">The sequence shown here is derived from an EMBL/GenBank/DDBJ whole genome shotgun (WGS) entry which is preliminary data.</text>
</comment>
<gene>
    <name evidence="3" type="primary">CCDC57</name>
    <name evidence="3" type="ORF">A306_00012172</name>
</gene>
<evidence type="ECO:0000256" key="2">
    <source>
        <dbReference type="SAM" id="MobiDB-lite"/>
    </source>
</evidence>
<proteinExistence type="predicted"/>
<dbReference type="PANTHER" id="PTHR46725">
    <property type="entry name" value="COILED-COIL DOMAIN-CONTAINING PROTEIN 57"/>
    <property type="match status" value="1"/>
</dbReference>
<dbReference type="GO" id="GO:0007099">
    <property type="term" value="P:centriole replication"/>
    <property type="evidence" value="ECO:0007669"/>
    <property type="project" value="TreeGrafter"/>
</dbReference>
<dbReference type="GO" id="GO:0005876">
    <property type="term" value="C:spindle microtubule"/>
    <property type="evidence" value="ECO:0007669"/>
    <property type="project" value="TreeGrafter"/>
</dbReference>
<evidence type="ECO:0000256" key="1">
    <source>
        <dbReference type="SAM" id="Coils"/>
    </source>
</evidence>
<sequence>MPASAKEARAKQFKKLKQQIRELQMRHTSLEIELYRRERSHSACLREKDALIRKYKQQLSLAAEREQVLEENNKMPAELDWQQLCENAESNWYGKSENRGEADRQRSDCRLRELKTLLSALPVERELATQASFNHCILPEGEKQLFQCDYKSFLDRDIPTLEVRELREQNASLRAAVAQMRREMERLDEQAPAPPGAAARPPGGQVAAPDTAPNRAGARSGRSPDPRGSLCTNEISTGTSIKVSSTNLDCVVRPDIEKGPNPKVLEENMANLNQQLPDADPGVGLQCGVSCTLQGMQNTLKEAARKISILSQEKQQLIEMGNRLRAELAVVLKEGLGHPAGSGHGTVCAAAGSLLPRELVKRTQCQLSALKHLQHRLTTQELQYAKRLYSSRIPSLVACPGFREEPAPSSCGTAAELPSAELQPVSPAVALAFRPRCHKGI</sequence>
<dbReference type="AlphaFoldDB" id="A0A2I0LMU3"/>
<dbReference type="GO" id="GO:0005814">
    <property type="term" value="C:centriole"/>
    <property type="evidence" value="ECO:0007669"/>
    <property type="project" value="TreeGrafter"/>
</dbReference>
<dbReference type="GO" id="GO:0045931">
    <property type="term" value="P:positive regulation of mitotic cell cycle"/>
    <property type="evidence" value="ECO:0007669"/>
    <property type="project" value="TreeGrafter"/>
</dbReference>
<dbReference type="Proteomes" id="UP000053872">
    <property type="component" value="Unassembled WGS sequence"/>
</dbReference>
<dbReference type="GO" id="GO:0034451">
    <property type="term" value="C:centriolar satellite"/>
    <property type="evidence" value="ECO:0007669"/>
    <property type="project" value="TreeGrafter"/>
</dbReference>